<dbReference type="OrthoDB" id="5956584at2759"/>
<feature type="domain" description="Dynein heavy chain region D6 P-loop" evidence="2">
    <location>
        <begin position="1050"/>
        <end position="1163"/>
    </location>
</feature>
<dbReference type="InterPro" id="IPR043160">
    <property type="entry name" value="Dynein_C_barrel"/>
</dbReference>
<dbReference type="Pfam" id="PF03028">
    <property type="entry name" value="Dynein_heavy"/>
    <property type="match status" value="1"/>
</dbReference>
<dbReference type="Proteomes" id="UP001163046">
    <property type="component" value="Unassembled WGS sequence"/>
</dbReference>
<dbReference type="GO" id="GO:0045505">
    <property type="term" value="F:dynein intermediate chain binding"/>
    <property type="evidence" value="ECO:0007669"/>
    <property type="project" value="InterPro"/>
</dbReference>
<organism evidence="6 7">
    <name type="scientific">Desmophyllum pertusum</name>
    <dbReference type="NCBI Taxonomy" id="174260"/>
    <lineage>
        <taxon>Eukaryota</taxon>
        <taxon>Metazoa</taxon>
        <taxon>Cnidaria</taxon>
        <taxon>Anthozoa</taxon>
        <taxon>Hexacorallia</taxon>
        <taxon>Scleractinia</taxon>
        <taxon>Caryophylliina</taxon>
        <taxon>Caryophylliidae</taxon>
        <taxon>Desmophyllum</taxon>
    </lineage>
</organism>
<evidence type="ECO:0000259" key="5">
    <source>
        <dbReference type="Pfam" id="PF18199"/>
    </source>
</evidence>
<feature type="domain" description="Dynein heavy chain AAA lid" evidence="4">
    <location>
        <begin position="1194"/>
        <end position="1350"/>
    </location>
</feature>
<dbReference type="Gene3D" id="1.20.920.20">
    <property type="match status" value="1"/>
</dbReference>
<dbReference type="FunFam" id="1.10.8.720:FF:000015">
    <property type="entry name" value="Dynein heavy chain 5, axonemal"/>
    <property type="match status" value="1"/>
</dbReference>
<dbReference type="PANTHER" id="PTHR45703">
    <property type="entry name" value="DYNEIN HEAVY CHAIN"/>
    <property type="match status" value="1"/>
</dbReference>
<dbReference type="EMBL" id="MU827305">
    <property type="protein sequence ID" value="KAJ7363418.1"/>
    <property type="molecule type" value="Genomic_DNA"/>
</dbReference>
<evidence type="ECO:0000259" key="2">
    <source>
        <dbReference type="Pfam" id="PF03028"/>
    </source>
</evidence>
<evidence type="ECO:0008006" key="8">
    <source>
        <dbReference type="Google" id="ProtNLM"/>
    </source>
</evidence>
<evidence type="ECO:0000259" key="3">
    <source>
        <dbReference type="Pfam" id="PF12781"/>
    </source>
</evidence>
<dbReference type="Gene3D" id="1.10.8.720">
    <property type="entry name" value="Region D6 of dynein motor"/>
    <property type="match status" value="1"/>
</dbReference>
<sequence>MDFVKDWPQYALEGEASHYVERHKVLAEISEQTRDKVVASLSTIHGHVLRECHQIPWAGDDHLLTRAESPPVDPGSSEPRSLSILLEKINLKHQRNGGTNLTGDVFVGPTTRALATLEQTREDAVVIKDVISQTKQQLSVATVKSAELLKALTAKATALEKLKAKLGSGDDESDELDEEFEKLKNSNIKSRRLKVLEEIALAEGALQDSKVALKKSEEQVTHWMHRVDRSLCERLRAFQSPPPMAGMVMVMVMVLLGRHEFAAGIGGAGTMHPPPTRHERKADQSSSLGTGSDEASRTSSATHKKRGTKEYSQKGAQTPLLGVNAEGKVDRPTWKAIQQVMNDSQKFVESLHHISWKEGLFEDILKGVQSFLAASNGGDVNDSDLERKPQGITIAAAKYSSEDAAVLVEYAVALVEYTRLYKPYRKACDYLEELLKEQDDNEKQAEIEKNAQEHHMEKIPTPEPEVELTEADLPDLQESVTRLIKEYDDAVVVKHNLENDVRSCSERLKAATGLLHSLKYMEREWKGYVDEYTSSEILLSNCIAGAAFLTYCGAMGVDRRKRMGKFFMQVCRDNGLKVQYQHLFDRLTLPEFLKGKIVLKTWENLQLPTDPISMDTVCIFSQEVCSDSWALLCDPQRIAITWVLTMLGQSTLLKYKELRGHLETCLMEGTTLVVTDVDVNELEYDSRFYFILRSRYRFLTSSTPFKLMVGIGYDFSSRAVPSSIAAYVNVVEFSQSRDGLEEMFLDRFLRLEKPRMQDTRTQVVDEMVTLMEGLREAEENILECLGSGHRLLQTRARGIENSILQSREGYRPIARRAAVMFDVARIMAEINTAYQTSLAQFLMVFDAAIKTLGEVNWTAVKAVVERLTQSAFYTSARALFERDRSLFSLLCALEVEDSSGRVGPGDREFLIHPSFGAAVKTALQPSAVSEAASRTLAKKPFDWLLDEQYSNLQLLSSHFEWFQDAFDKMTKDGRETQWRQITEHDKPELVALPDGLDEKFTLVQRFMVIRSIRGDRLMPAATCFVTSVLGKKYTSEMPLDLPFAYRQSESRTPIVLLYTQEANMVEKLVIEGAQKKQVELHVLALANVGISEERVARKMIHKAMVQGHWVLLHNAHNSPRLLAALDSFMHETKTVDTEFRLWVSVQPHPDIPSSLLQSAVKIIADSPKNTKDSLQRSLQWVDSDLIRVSIRQEWPALLHNLCMLHSLVRLRTRYGLTGWNKALDLRNVGTAELWQALDLAVREFQDSTDLAAQTGGSTRSIQWNGLRYMLAEVVYGRSMSDEFDRQGLSAMIDYWISPAAVKREFEATKIKYKLPSALFSSHVKLNNLWSALEGVPGEGLEVPEACGLHPSPETQLGDEQYVFTRLNYLLDRMASSDTLTHSVVEPSTLMPSSGVIQQSSAVHTTGAGSINVAEMGVFASASLVSFRNRKEVELNEICTTMLVKIPKVWTKESVYERMKKTGGPNPFNLFVIAEMECMHKLLATVRETLLSIKAATEDSLCGDRVSEELLDAADDLYHLRIPSKWSQLGGDSSPPPTWSLAAWFTDLGNRFTHIDRIIVQGREKVPAYWLGAFFNPRRFLSIIKQEAVRNYEGKSSATEPFVFQTEITGRDKDHLREPPLDGMFVYGIYLWGCAWEKTTGDLLDAPPKSGPTPLPVVHIVALPQTEKASLNDPVRAAISYSCPCYSSRICQREPVMLLDVDNKDVPSTRWPLRGLSSTLRPF</sequence>
<dbReference type="InterPro" id="IPR041228">
    <property type="entry name" value="Dynein_C"/>
</dbReference>
<feature type="domain" description="Dynein heavy chain ATP-binding dynein motor region" evidence="3">
    <location>
        <begin position="601"/>
        <end position="787"/>
    </location>
</feature>
<dbReference type="InterPro" id="IPR042219">
    <property type="entry name" value="AAA_lid_11_sf"/>
</dbReference>
<dbReference type="InterPro" id="IPR035706">
    <property type="entry name" value="AAA_9"/>
</dbReference>
<evidence type="ECO:0000256" key="1">
    <source>
        <dbReference type="SAM" id="MobiDB-lite"/>
    </source>
</evidence>
<dbReference type="InterPro" id="IPR027417">
    <property type="entry name" value="P-loop_NTPase"/>
</dbReference>
<dbReference type="GO" id="GO:0008569">
    <property type="term" value="F:minus-end-directed microtubule motor activity"/>
    <property type="evidence" value="ECO:0007669"/>
    <property type="project" value="InterPro"/>
</dbReference>
<dbReference type="GO" id="GO:0007018">
    <property type="term" value="P:microtubule-based movement"/>
    <property type="evidence" value="ECO:0007669"/>
    <property type="project" value="InterPro"/>
</dbReference>
<feature type="domain" description="Dynein heavy chain C-terminal" evidence="5">
    <location>
        <begin position="1428"/>
        <end position="1715"/>
    </location>
</feature>
<keyword evidence="7" id="KW-1185">Reference proteome</keyword>
<dbReference type="Pfam" id="PF18198">
    <property type="entry name" value="AAA_lid_11"/>
    <property type="match status" value="1"/>
</dbReference>
<dbReference type="Gene3D" id="1.20.1270.280">
    <property type="match status" value="1"/>
</dbReference>
<evidence type="ECO:0000313" key="6">
    <source>
        <dbReference type="EMBL" id="KAJ7363418.1"/>
    </source>
</evidence>
<dbReference type="Gene3D" id="3.40.50.300">
    <property type="entry name" value="P-loop containing nucleotide triphosphate hydrolases"/>
    <property type="match status" value="2"/>
</dbReference>
<reference evidence="6" key="1">
    <citation type="submission" date="2023-01" db="EMBL/GenBank/DDBJ databases">
        <title>Genome assembly of the deep-sea coral Lophelia pertusa.</title>
        <authorList>
            <person name="Herrera S."/>
            <person name="Cordes E."/>
        </authorList>
    </citation>
    <scope>NUCLEOTIDE SEQUENCE</scope>
    <source>
        <strain evidence="6">USNM1676648</strain>
        <tissue evidence="6">Polyp</tissue>
    </source>
</reference>
<evidence type="ECO:0000313" key="7">
    <source>
        <dbReference type="Proteomes" id="UP001163046"/>
    </source>
</evidence>
<evidence type="ECO:0000259" key="4">
    <source>
        <dbReference type="Pfam" id="PF18198"/>
    </source>
</evidence>
<comment type="caution">
    <text evidence="6">The sequence shown here is derived from an EMBL/GenBank/DDBJ whole genome shotgun (WGS) entry which is preliminary data.</text>
</comment>
<feature type="region of interest" description="Disordered" evidence="1">
    <location>
        <begin position="266"/>
        <end position="325"/>
    </location>
</feature>
<dbReference type="InterPro" id="IPR026983">
    <property type="entry name" value="DHC"/>
</dbReference>
<dbReference type="InterPro" id="IPR004273">
    <property type="entry name" value="Dynein_heavy_D6_P-loop"/>
</dbReference>
<dbReference type="Pfam" id="PF12781">
    <property type="entry name" value="AAA_9"/>
    <property type="match status" value="1"/>
</dbReference>
<dbReference type="Pfam" id="PF18199">
    <property type="entry name" value="Dynein_C"/>
    <property type="match status" value="1"/>
</dbReference>
<dbReference type="InterPro" id="IPR041658">
    <property type="entry name" value="AAA_lid_11"/>
</dbReference>
<accession>A0A9W9YR21</accession>
<protein>
    <recommendedName>
        <fullName evidence="8">Dynein heavy chain</fullName>
    </recommendedName>
</protein>
<dbReference type="PANTHER" id="PTHR45703:SF8">
    <property type="entry name" value="DYNEINS HEAVY CHAIN"/>
    <property type="match status" value="1"/>
</dbReference>
<name>A0A9W9YR21_9CNID</name>
<gene>
    <name evidence="6" type="ORF">OS493_009570</name>
</gene>
<dbReference type="GO" id="GO:0051959">
    <property type="term" value="F:dynein light intermediate chain binding"/>
    <property type="evidence" value="ECO:0007669"/>
    <property type="project" value="InterPro"/>
</dbReference>
<dbReference type="Gene3D" id="3.10.490.20">
    <property type="match status" value="1"/>
</dbReference>
<proteinExistence type="predicted"/>
<dbReference type="Gene3D" id="1.10.8.1220">
    <property type="match status" value="1"/>
</dbReference>
<dbReference type="GO" id="GO:0030286">
    <property type="term" value="C:dynein complex"/>
    <property type="evidence" value="ECO:0007669"/>
    <property type="project" value="InterPro"/>
</dbReference>